<keyword evidence="5" id="KW-1185">Reference proteome</keyword>
<dbReference type="InterPro" id="IPR013783">
    <property type="entry name" value="Ig-like_fold"/>
</dbReference>
<dbReference type="RefSeq" id="WP_188119192.1">
    <property type="nucleotide sequence ID" value="NZ_BOMP01000067.1"/>
</dbReference>
<feature type="transmembrane region" description="Helical" evidence="1">
    <location>
        <begin position="20"/>
        <end position="46"/>
    </location>
</feature>
<dbReference type="NCBIfam" id="TIGR02532">
    <property type="entry name" value="IV_pilin_GFxxxE"/>
    <property type="match status" value="1"/>
</dbReference>
<dbReference type="EMBL" id="JACHNC010000001">
    <property type="protein sequence ID" value="MBB4746391.1"/>
    <property type="molecule type" value="Genomic_DNA"/>
</dbReference>
<dbReference type="GO" id="GO:0005975">
    <property type="term" value="P:carbohydrate metabolic process"/>
    <property type="evidence" value="ECO:0007669"/>
    <property type="project" value="UniProtKB-ARBA"/>
</dbReference>
<dbReference type="Pfam" id="PF07963">
    <property type="entry name" value="N_methyl"/>
    <property type="match status" value="1"/>
</dbReference>
<reference evidence="3 4" key="1">
    <citation type="submission" date="2020-08" db="EMBL/GenBank/DDBJ databases">
        <title>Sequencing the genomes of 1000 actinobacteria strains.</title>
        <authorList>
            <person name="Klenk H.-P."/>
        </authorList>
    </citation>
    <scope>NUCLEOTIDE SEQUENCE [LARGE SCALE GENOMIC DNA]</scope>
    <source>
        <strain evidence="3 4">DSM 43150</strain>
    </source>
</reference>
<keyword evidence="1" id="KW-0472">Membrane</keyword>
<protein>
    <submittedName>
        <fullName evidence="3">Prepilin-type N-terminal cleavage/methylation domain-containing protein</fullName>
    </submittedName>
</protein>
<evidence type="ECO:0000313" key="4">
    <source>
        <dbReference type="Proteomes" id="UP000590511"/>
    </source>
</evidence>
<keyword evidence="1" id="KW-0812">Transmembrane</keyword>
<dbReference type="InterPro" id="IPR012902">
    <property type="entry name" value="N_methyl_site"/>
</dbReference>
<dbReference type="InterPro" id="IPR015919">
    <property type="entry name" value="Cadherin-like_sf"/>
</dbReference>
<evidence type="ECO:0000313" key="3">
    <source>
        <dbReference type="EMBL" id="MBB4746391.1"/>
    </source>
</evidence>
<evidence type="ECO:0000313" key="2">
    <source>
        <dbReference type="EMBL" id="GIE41280.1"/>
    </source>
</evidence>
<proteinExistence type="predicted"/>
<name>A0A7W7H9C5_9ACTN</name>
<dbReference type="Pfam" id="PF05345">
    <property type="entry name" value="He_PIG"/>
    <property type="match status" value="4"/>
</dbReference>
<dbReference type="SUPFAM" id="SSF49313">
    <property type="entry name" value="Cadherin-like"/>
    <property type="match status" value="1"/>
</dbReference>
<dbReference type="Proteomes" id="UP000631312">
    <property type="component" value="Unassembled WGS sequence"/>
</dbReference>
<keyword evidence="1" id="KW-1133">Transmembrane helix</keyword>
<evidence type="ECO:0000256" key="1">
    <source>
        <dbReference type="SAM" id="Phobius"/>
    </source>
</evidence>
<dbReference type="Proteomes" id="UP000590511">
    <property type="component" value="Unassembled WGS sequence"/>
</dbReference>
<dbReference type="Gene3D" id="2.60.40.10">
    <property type="entry name" value="Immunoglobulins"/>
    <property type="match status" value="4"/>
</dbReference>
<reference evidence="2 5" key="2">
    <citation type="submission" date="2021-01" db="EMBL/GenBank/DDBJ databases">
        <title>Whole genome shotgun sequence of Actinoplanes lobatus NBRC 12513.</title>
        <authorList>
            <person name="Komaki H."/>
            <person name="Tamura T."/>
        </authorList>
    </citation>
    <scope>NUCLEOTIDE SEQUENCE [LARGE SCALE GENOMIC DNA]</scope>
    <source>
        <strain evidence="2 5">NBRC 12513</strain>
    </source>
</reference>
<organism evidence="3 4">
    <name type="scientific">Actinoplanes lobatus</name>
    <dbReference type="NCBI Taxonomy" id="113568"/>
    <lineage>
        <taxon>Bacteria</taxon>
        <taxon>Bacillati</taxon>
        <taxon>Actinomycetota</taxon>
        <taxon>Actinomycetes</taxon>
        <taxon>Micromonosporales</taxon>
        <taxon>Micromonosporaceae</taxon>
        <taxon>Actinoplanes</taxon>
    </lineage>
</organism>
<dbReference type="GO" id="GO:0005509">
    <property type="term" value="F:calcium ion binding"/>
    <property type="evidence" value="ECO:0007669"/>
    <property type="project" value="InterPro"/>
</dbReference>
<evidence type="ECO:0000313" key="5">
    <source>
        <dbReference type="Proteomes" id="UP000631312"/>
    </source>
</evidence>
<gene>
    <name evidence="2" type="ORF">Alo02nite_41780</name>
    <name evidence="3" type="ORF">BJ964_000552</name>
</gene>
<dbReference type="GO" id="GO:0016020">
    <property type="term" value="C:membrane"/>
    <property type="evidence" value="ECO:0007669"/>
    <property type="project" value="InterPro"/>
</dbReference>
<sequence>MRSVPFGRRTDDEGFTLIEVLVSLAVLSTAMAGLGTFYVNGALAVAQQRDQRQAAQVAAGALEQVRALEGSALLDGRGEAKVKAQWQELQSGPFKDEVTPYLDAMATPFDSVQGEYAYDPDAVGKGDNAPLPTATQKISAGGMAFEQRLLVSGCDVYPFAAKAAERDDCVRPLAVGDPKRPTDTTSILKYYRVVVLISWQHKSCPAARCAYVASTLVSRVKDNAVFSSKRPTPLIRMPFMRTFYRGRSDVSVYLKATGGNLPNTWSATNLPDGLVINAETGEVSGTPTRTGKWSFATTNTTIKVTESTPPEGVASKRSDTDADLNLVWEVVDPPTVTVPTATASRVGDAVRIQPVVTGGVGPFTYTVETSLPTGFVIDSKTGLITGTAARTFTTTIIATDANDVAGRVTHTHTVLDPLTVQAIPSQRIAVASTFTLNTVAAGGDGMYTYAASGLPAELRIGSSTGVISGSPVLIAGRYLPTITVTDGRGSTVSTTFELLVTSASGLAFTSPAAQVDSVLGAQVTLPVTTNAATVGANGVKVTVVGLPAGTSWQNGQDTIFGAPSLAGTYTVTLTAVSSNPVETVIYTFVWRVS</sequence>
<comment type="caution">
    <text evidence="3">The sequence shown here is derived from an EMBL/GenBank/DDBJ whole genome shotgun (WGS) entry which is preliminary data.</text>
</comment>
<accession>A0A7W7H9C5</accession>
<dbReference type="AlphaFoldDB" id="A0A7W7H9C5"/>
<dbReference type="EMBL" id="BOMP01000067">
    <property type="protein sequence ID" value="GIE41280.1"/>
    <property type="molecule type" value="Genomic_DNA"/>
</dbReference>